<evidence type="ECO:0000313" key="2">
    <source>
        <dbReference type="Proteomes" id="UP001152607"/>
    </source>
</evidence>
<dbReference type="Proteomes" id="UP001152607">
    <property type="component" value="Unassembled WGS sequence"/>
</dbReference>
<organism evidence="1 2">
    <name type="scientific">Periconia digitata</name>
    <dbReference type="NCBI Taxonomy" id="1303443"/>
    <lineage>
        <taxon>Eukaryota</taxon>
        <taxon>Fungi</taxon>
        <taxon>Dikarya</taxon>
        <taxon>Ascomycota</taxon>
        <taxon>Pezizomycotina</taxon>
        <taxon>Dothideomycetes</taxon>
        <taxon>Pleosporomycetidae</taxon>
        <taxon>Pleosporales</taxon>
        <taxon>Massarineae</taxon>
        <taxon>Periconiaceae</taxon>
        <taxon>Periconia</taxon>
    </lineage>
</organism>
<accession>A0A9W4UQN0</accession>
<proteinExistence type="predicted"/>
<dbReference type="EMBL" id="CAOQHR010000008">
    <property type="protein sequence ID" value="CAI6338578.1"/>
    <property type="molecule type" value="Genomic_DNA"/>
</dbReference>
<dbReference type="AlphaFoldDB" id="A0A9W4UQN0"/>
<sequence>MLRFGTVHTHPHHARIISATRVLNIPIRPHQRPLWAKSHTIIINRHGSANTHPLMYDPQSHLRI</sequence>
<gene>
    <name evidence="1" type="ORF">PDIGIT_LOCUS11708</name>
</gene>
<evidence type="ECO:0000313" key="1">
    <source>
        <dbReference type="EMBL" id="CAI6338578.1"/>
    </source>
</evidence>
<name>A0A9W4UQN0_9PLEO</name>
<keyword evidence="2" id="KW-1185">Reference proteome</keyword>
<reference evidence="1" key="1">
    <citation type="submission" date="2023-01" db="EMBL/GenBank/DDBJ databases">
        <authorList>
            <person name="Van Ghelder C."/>
            <person name="Rancurel C."/>
        </authorList>
    </citation>
    <scope>NUCLEOTIDE SEQUENCE</scope>
    <source>
        <strain evidence="1">CNCM I-4278</strain>
    </source>
</reference>
<protein>
    <submittedName>
        <fullName evidence="1">Uncharacterized protein</fullName>
    </submittedName>
</protein>
<comment type="caution">
    <text evidence="1">The sequence shown here is derived from an EMBL/GenBank/DDBJ whole genome shotgun (WGS) entry which is preliminary data.</text>
</comment>